<dbReference type="PANTHER" id="PTHR45752:SF195">
    <property type="entry name" value="LEUCINE-RICH REPEAT (LRR) FAMILY PROTEIN-RELATED"/>
    <property type="match status" value="1"/>
</dbReference>
<dbReference type="Proteomes" id="UP001324115">
    <property type="component" value="Unassembled WGS sequence"/>
</dbReference>
<accession>A0AAN7FNT1</accession>
<evidence type="ECO:0000259" key="3">
    <source>
        <dbReference type="Pfam" id="PF20160"/>
    </source>
</evidence>
<dbReference type="SUPFAM" id="SSF52058">
    <property type="entry name" value="L domain-like"/>
    <property type="match status" value="1"/>
</dbReference>
<dbReference type="InterPro" id="IPR045344">
    <property type="entry name" value="C-JID"/>
</dbReference>
<dbReference type="EMBL" id="JAXUIC010000003">
    <property type="protein sequence ID" value="KAK4596312.1"/>
    <property type="molecule type" value="Genomic_DNA"/>
</dbReference>
<dbReference type="InterPro" id="IPR050715">
    <property type="entry name" value="LRR-SigEffector_domain"/>
</dbReference>
<protein>
    <recommendedName>
        <fullName evidence="3">C-JID domain-containing protein</fullName>
    </recommendedName>
</protein>
<evidence type="ECO:0000256" key="2">
    <source>
        <dbReference type="ARBA" id="ARBA00022737"/>
    </source>
</evidence>
<dbReference type="AlphaFoldDB" id="A0AAN7FNT1"/>
<keyword evidence="2" id="KW-0677">Repeat</keyword>
<gene>
    <name evidence="4" type="ORF">RGQ29_014375</name>
</gene>
<evidence type="ECO:0000256" key="1">
    <source>
        <dbReference type="ARBA" id="ARBA00022614"/>
    </source>
</evidence>
<sequence length="488" mass="55432">MDFSHCKNITKLPNLLVIAPNIKRLELAGCGNLVEIHQSVGLLEALEYWSLYRCENLKIIPRILKLKSLQCFFLEGCESLWKFSDIGQNTERLALPSSIGNLTSLQSLTIGSKSLNDLPSCFFTLPNLKILFMYDFENFPKNLDIPDCFPKLERFLVMNSNITTLPDISSRFPQLMVLIIHNCCNLQKIPKLPSCVDKVQVTGCKSLDSQSSRRLLSQFAEKVGLPRNIVCPRGSSHRDYASETDYVQGDPHKMGFSFQIDGKVLIEGSKIPKWFNHQIGGSSISFLVSRKLLPSFAFCVVTQVQSKDRYESTISGYYAINIFVDGYKGLHSRTEYFLNLTPSSSSPYSYLSVFYIRDSSLEGIILNERTDVKLQFEFSNYNPEIAELTIKKCGVHVACMCSPQNSVADKVACIRIHERLKVSFDERLKMFFSRVAADVLPFKQKLFECPEARAREVYYCPLCEIAEDSVLHLFQCCPYAKGLWYGGR</sequence>
<keyword evidence="1" id="KW-0433">Leucine-rich repeat</keyword>
<feature type="domain" description="C-JID" evidence="3">
    <location>
        <begin position="267"/>
        <end position="398"/>
    </location>
</feature>
<evidence type="ECO:0000313" key="5">
    <source>
        <dbReference type="Proteomes" id="UP001324115"/>
    </source>
</evidence>
<comment type="caution">
    <text evidence="4">The sequence shown here is derived from an EMBL/GenBank/DDBJ whole genome shotgun (WGS) entry which is preliminary data.</text>
</comment>
<dbReference type="Pfam" id="PF20160">
    <property type="entry name" value="C-JID"/>
    <property type="match status" value="1"/>
</dbReference>
<reference evidence="4 5" key="1">
    <citation type="journal article" date="2023" name="G3 (Bethesda)">
        <title>A haplotype-resolved chromosome-scale genome for Quercus rubra L. provides insights into the genetics of adaptive traits for red oak species.</title>
        <authorList>
            <person name="Kapoor B."/>
            <person name="Jenkins J."/>
            <person name="Schmutz J."/>
            <person name="Zhebentyayeva T."/>
            <person name="Kuelheim C."/>
            <person name="Coggeshall M."/>
            <person name="Heim C."/>
            <person name="Lasky J.R."/>
            <person name="Leites L."/>
            <person name="Islam-Faridi N."/>
            <person name="Romero-Severson J."/>
            <person name="DeLeo V.L."/>
            <person name="Lucas S.M."/>
            <person name="Lazic D."/>
            <person name="Gailing O."/>
            <person name="Carlson J."/>
            <person name="Staton M."/>
        </authorList>
    </citation>
    <scope>NUCLEOTIDE SEQUENCE [LARGE SCALE GENOMIC DNA]</scope>
    <source>
        <strain evidence="4">Pseudo-F2</strain>
    </source>
</reference>
<dbReference type="PANTHER" id="PTHR45752">
    <property type="entry name" value="LEUCINE-RICH REPEAT-CONTAINING"/>
    <property type="match status" value="1"/>
</dbReference>
<dbReference type="Gene3D" id="3.80.10.10">
    <property type="entry name" value="Ribonuclease Inhibitor"/>
    <property type="match status" value="1"/>
</dbReference>
<keyword evidence="5" id="KW-1185">Reference proteome</keyword>
<organism evidence="4 5">
    <name type="scientific">Quercus rubra</name>
    <name type="common">Northern red oak</name>
    <name type="synonym">Quercus borealis</name>
    <dbReference type="NCBI Taxonomy" id="3512"/>
    <lineage>
        <taxon>Eukaryota</taxon>
        <taxon>Viridiplantae</taxon>
        <taxon>Streptophyta</taxon>
        <taxon>Embryophyta</taxon>
        <taxon>Tracheophyta</taxon>
        <taxon>Spermatophyta</taxon>
        <taxon>Magnoliopsida</taxon>
        <taxon>eudicotyledons</taxon>
        <taxon>Gunneridae</taxon>
        <taxon>Pentapetalae</taxon>
        <taxon>rosids</taxon>
        <taxon>fabids</taxon>
        <taxon>Fagales</taxon>
        <taxon>Fagaceae</taxon>
        <taxon>Quercus</taxon>
    </lineage>
</organism>
<evidence type="ECO:0000313" key="4">
    <source>
        <dbReference type="EMBL" id="KAK4596312.1"/>
    </source>
</evidence>
<dbReference type="InterPro" id="IPR032675">
    <property type="entry name" value="LRR_dom_sf"/>
</dbReference>
<proteinExistence type="predicted"/>
<name>A0AAN7FNT1_QUERU</name>